<organism evidence="2 3">
    <name type="scientific">Cylicocyclus nassatus</name>
    <name type="common">Nematode worm</name>
    <dbReference type="NCBI Taxonomy" id="53992"/>
    <lineage>
        <taxon>Eukaryota</taxon>
        <taxon>Metazoa</taxon>
        <taxon>Ecdysozoa</taxon>
        <taxon>Nematoda</taxon>
        <taxon>Chromadorea</taxon>
        <taxon>Rhabditida</taxon>
        <taxon>Rhabditina</taxon>
        <taxon>Rhabditomorpha</taxon>
        <taxon>Strongyloidea</taxon>
        <taxon>Strongylidae</taxon>
        <taxon>Cylicocyclus</taxon>
    </lineage>
</organism>
<keyword evidence="3" id="KW-1185">Reference proteome</keyword>
<dbReference type="EMBL" id="CATQJL010000112">
    <property type="protein sequence ID" value="CAJ0595193.1"/>
    <property type="molecule type" value="Genomic_DNA"/>
</dbReference>
<evidence type="ECO:0000313" key="2">
    <source>
        <dbReference type="EMBL" id="CAJ0595193.1"/>
    </source>
</evidence>
<evidence type="ECO:0000313" key="3">
    <source>
        <dbReference type="Proteomes" id="UP001176961"/>
    </source>
</evidence>
<protein>
    <submittedName>
        <fullName evidence="2">Uncharacterized protein</fullName>
    </submittedName>
</protein>
<reference evidence="2" key="1">
    <citation type="submission" date="2023-07" db="EMBL/GenBank/DDBJ databases">
        <authorList>
            <consortium name="CYATHOMIX"/>
        </authorList>
    </citation>
    <scope>NUCLEOTIDE SEQUENCE</scope>
    <source>
        <strain evidence="2">N/A</strain>
    </source>
</reference>
<feature type="compositionally biased region" description="Polar residues" evidence="1">
    <location>
        <begin position="352"/>
        <end position="368"/>
    </location>
</feature>
<accession>A0AA36GN98</accession>
<proteinExistence type="predicted"/>
<dbReference type="Proteomes" id="UP001176961">
    <property type="component" value="Unassembled WGS sequence"/>
</dbReference>
<feature type="region of interest" description="Disordered" evidence="1">
    <location>
        <begin position="292"/>
        <end position="322"/>
    </location>
</feature>
<sequence>MRIRGTQDNHSDALSTYYENIARITDETLAKANRLLGNLEPIRRDLKSPNRENNCVGEHLLINTENGTDAHLPLSSDESRCSAGNDYSTEGFKNYVDTPSRFLSKSVSCQQENHGNKCLCTFIQPNLRSREKANARELEHQYACALEQWLKSSRINTSCGKSSTTVRSPSSSSPSRMMSGRELKISRGDSKAPRICSKHKRSLRKLVDRYTSYSPRRKSKQETQIGKEEANNGLAFKESIRHGCVTIMQADNVYFKCRCGHVCKYPVKISSPRSSMCQWAASSSCEKSVENKRGTSLRTARSPRARGISSRNTSASETKKVEREFRRRTFAAKEKDKGSAVKKTAFSPKVQSTGFTTRTRSISSQTDPTLGGRLPRSGVGLLAKALTERKSLTGANATVIKTARANSPRRRPDSILFDATFRVKDQETDELHTLILNAEMQGNLIKRLIINGKECKVDCT</sequence>
<feature type="compositionally biased region" description="Low complexity" evidence="1">
    <location>
        <begin position="162"/>
        <end position="178"/>
    </location>
</feature>
<feature type="region of interest" description="Disordered" evidence="1">
    <location>
        <begin position="157"/>
        <end position="184"/>
    </location>
</feature>
<comment type="caution">
    <text evidence="2">The sequence shown here is derived from an EMBL/GenBank/DDBJ whole genome shotgun (WGS) entry which is preliminary data.</text>
</comment>
<evidence type="ECO:0000256" key="1">
    <source>
        <dbReference type="SAM" id="MobiDB-lite"/>
    </source>
</evidence>
<dbReference type="AlphaFoldDB" id="A0AA36GN98"/>
<feature type="region of interest" description="Disordered" evidence="1">
    <location>
        <begin position="352"/>
        <end position="373"/>
    </location>
</feature>
<name>A0AA36GN98_CYLNA</name>
<gene>
    <name evidence="2" type="ORF">CYNAS_LOCUS7176</name>
</gene>